<dbReference type="Pfam" id="PF02602">
    <property type="entry name" value="HEM4"/>
    <property type="match status" value="1"/>
</dbReference>
<dbReference type="CDD" id="cd06578">
    <property type="entry name" value="HemD"/>
    <property type="match status" value="1"/>
</dbReference>
<dbReference type="EC" id="4.2.1.75" evidence="2"/>
<dbReference type="Gene3D" id="3.40.50.10090">
    <property type="match status" value="2"/>
</dbReference>
<dbReference type="AlphaFoldDB" id="A0A3B1E5C1"/>
<proteinExistence type="predicted"/>
<dbReference type="SUPFAM" id="SSF69618">
    <property type="entry name" value="HemD-like"/>
    <property type="match status" value="1"/>
</dbReference>
<name>A0A3B1E5C1_9ZZZZ</name>
<dbReference type="PANTHER" id="PTHR40082:SF1">
    <property type="entry name" value="BLR5956 PROTEIN"/>
    <property type="match status" value="1"/>
</dbReference>
<evidence type="ECO:0000313" key="2">
    <source>
        <dbReference type="EMBL" id="VAX41295.1"/>
    </source>
</evidence>
<feature type="domain" description="Tetrapyrrole biosynthesis uroporphyrinogen III synthase" evidence="1">
    <location>
        <begin position="28"/>
        <end position="270"/>
    </location>
</feature>
<protein>
    <submittedName>
        <fullName evidence="2">Uroporphyrinogen-III synthase, related to YjjA (In BS)</fullName>
        <ecNumber evidence="2">4.2.1.75</ecNumber>
    </submittedName>
</protein>
<dbReference type="GO" id="GO:0006780">
    <property type="term" value="P:uroporphyrinogen III biosynthetic process"/>
    <property type="evidence" value="ECO:0007669"/>
    <property type="project" value="InterPro"/>
</dbReference>
<dbReference type="EMBL" id="UOGL01000529">
    <property type="protein sequence ID" value="VAX41295.1"/>
    <property type="molecule type" value="Genomic_DNA"/>
</dbReference>
<sequence length="275" mass="30009">MSSSFSSHSPLKNNPLRVCSFESRRSVEMKGLIEKQGGIATVAPSMREVPLEENKAAFLFAEELLADKIDIVIFMTGVGATALFDAVATRYDLPEILVALNKIMIGVRGPKPAALLRKKGLSVDFKAEEPNTWREILTTIDTGIDVAEKKIAIQEYGEPTPLFYSALEERGATVLPVPVYRWEFPTDIEPMSQAIDKTIAGEFDVIVWTSANQLTNVLQVAKMKGVQADWLTAAKQCCIASIGPTASARIKSAGLQVDIEASPPKMGHLIKSIFD</sequence>
<reference evidence="2" key="1">
    <citation type="submission" date="2018-06" db="EMBL/GenBank/DDBJ databases">
        <authorList>
            <person name="Zhirakovskaya E."/>
        </authorList>
    </citation>
    <scope>NUCLEOTIDE SEQUENCE</scope>
</reference>
<gene>
    <name evidence="2" type="ORF">MNBD_PLANCTO02-2962</name>
</gene>
<dbReference type="InterPro" id="IPR039793">
    <property type="entry name" value="UROS/Hem4"/>
</dbReference>
<accession>A0A3B1E5C1</accession>
<dbReference type="InterPro" id="IPR003754">
    <property type="entry name" value="4pyrrol_synth_uPrphyn_synth"/>
</dbReference>
<dbReference type="InterPro" id="IPR036108">
    <property type="entry name" value="4pyrrol_syn_uPrphyn_synt_sf"/>
</dbReference>
<feature type="non-terminal residue" evidence="2">
    <location>
        <position position="275"/>
    </location>
</feature>
<organism evidence="2">
    <name type="scientific">hydrothermal vent metagenome</name>
    <dbReference type="NCBI Taxonomy" id="652676"/>
    <lineage>
        <taxon>unclassified sequences</taxon>
        <taxon>metagenomes</taxon>
        <taxon>ecological metagenomes</taxon>
    </lineage>
</organism>
<dbReference type="GO" id="GO:0004852">
    <property type="term" value="F:uroporphyrinogen-III synthase activity"/>
    <property type="evidence" value="ECO:0007669"/>
    <property type="project" value="UniProtKB-EC"/>
</dbReference>
<keyword evidence="2" id="KW-0456">Lyase</keyword>
<evidence type="ECO:0000259" key="1">
    <source>
        <dbReference type="Pfam" id="PF02602"/>
    </source>
</evidence>
<dbReference type="PANTHER" id="PTHR40082">
    <property type="entry name" value="BLR5956 PROTEIN"/>
    <property type="match status" value="1"/>
</dbReference>